<dbReference type="FunFam" id="3.40.970.10:FF:000001">
    <property type="entry name" value="Ribonuclease H1"/>
    <property type="match status" value="1"/>
</dbReference>
<name>A0A4U0TTR0_9PEZI</name>
<keyword evidence="9" id="KW-0460">Magnesium</keyword>
<comment type="similarity">
    <text evidence="3">Belongs to the RNase H family.</text>
</comment>
<dbReference type="InterPro" id="IPR050092">
    <property type="entry name" value="RNase_H"/>
</dbReference>
<organism evidence="12 13">
    <name type="scientific">Salinomyces thailandicus</name>
    <dbReference type="NCBI Taxonomy" id="706561"/>
    <lineage>
        <taxon>Eukaryota</taxon>
        <taxon>Fungi</taxon>
        <taxon>Dikarya</taxon>
        <taxon>Ascomycota</taxon>
        <taxon>Pezizomycotina</taxon>
        <taxon>Dothideomycetes</taxon>
        <taxon>Dothideomycetidae</taxon>
        <taxon>Mycosphaerellales</taxon>
        <taxon>Teratosphaeriaceae</taxon>
        <taxon>Salinomyces</taxon>
    </lineage>
</organism>
<evidence type="ECO:0000256" key="10">
    <source>
        <dbReference type="SAM" id="MobiDB-lite"/>
    </source>
</evidence>
<comment type="catalytic activity">
    <reaction evidence="1">
        <text>Endonucleolytic cleavage to 5'-phosphomonoester.</text>
        <dbReference type="EC" id="3.1.26.4"/>
    </reaction>
</comment>
<dbReference type="InterPro" id="IPR009027">
    <property type="entry name" value="Ribosomal_bL9/RNase_H1_N"/>
</dbReference>
<feature type="region of interest" description="Disordered" evidence="10">
    <location>
        <begin position="403"/>
        <end position="425"/>
    </location>
</feature>
<dbReference type="GO" id="GO:0003676">
    <property type="term" value="F:nucleic acid binding"/>
    <property type="evidence" value="ECO:0007669"/>
    <property type="project" value="InterPro"/>
</dbReference>
<evidence type="ECO:0000256" key="6">
    <source>
        <dbReference type="ARBA" id="ARBA00022723"/>
    </source>
</evidence>
<keyword evidence="8" id="KW-0378">Hydrolase</keyword>
<feature type="compositionally biased region" description="Acidic residues" evidence="10">
    <location>
        <begin position="407"/>
        <end position="418"/>
    </location>
</feature>
<keyword evidence="5" id="KW-0540">Nuclease</keyword>
<dbReference type="Pfam" id="PF00075">
    <property type="entry name" value="RNase_H"/>
    <property type="match status" value="1"/>
</dbReference>
<dbReference type="OrthoDB" id="407198at2759"/>
<evidence type="ECO:0000256" key="7">
    <source>
        <dbReference type="ARBA" id="ARBA00022759"/>
    </source>
</evidence>
<comment type="cofactor">
    <cofactor evidence="2">
        <name>Mg(2+)</name>
        <dbReference type="ChEBI" id="CHEBI:18420"/>
    </cofactor>
</comment>
<dbReference type="AlphaFoldDB" id="A0A4U0TTR0"/>
<keyword evidence="6" id="KW-0479">Metal-binding</keyword>
<dbReference type="InterPro" id="IPR036397">
    <property type="entry name" value="RNaseH_sf"/>
</dbReference>
<feature type="compositionally biased region" description="Basic residues" evidence="10">
    <location>
        <begin position="204"/>
        <end position="214"/>
    </location>
</feature>
<protein>
    <recommendedName>
        <fullName evidence="4">ribonuclease H</fullName>
        <ecNumber evidence="4">3.1.26.4</ecNumber>
    </recommendedName>
</protein>
<feature type="region of interest" description="Disordered" evidence="10">
    <location>
        <begin position="1"/>
        <end position="58"/>
    </location>
</feature>
<dbReference type="Gene3D" id="3.40.970.10">
    <property type="entry name" value="Ribonuclease H1, N-terminal domain"/>
    <property type="match status" value="2"/>
</dbReference>
<dbReference type="InterPro" id="IPR037056">
    <property type="entry name" value="RNase_H1_N_sf"/>
</dbReference>
<dbReference type="InterPro" id="IPR011320">
    <property type="entry name" value="RNase_H1_N"/>
</dbReference>
<dbReference type="PANTHER" id="PTHR10642">
    <property type="entry name" value="RIBONUCLEASE H1"/>
    <property type="match status" value="1"/>
</dbReference>
<dbReference type="Pfam" id="PF01693">
    <property type="entry name" value="Cauli_VI"/>
    <property type="match status" value="2"/>
</dbReference>
<feature type="domain" description="RNase H type-1" evidence="11">
    <location>
        <begin position="278"/>
        <end position="458"/>
    </location>
</feature>
<dbReference type="SUPFAM" id="SSF53098">
    <property type="entry name" value="Ribonuclease H-like"/>
    <property type="match status" value="1"/>
</dbReference>
<dbReference type="InterPro" id="IPR012337">
    <property type="entry name" value="RNaseH-like_sf"/>
</dbReference>
<sequence length="478" mass="52213">MNDFTSVNGSTHAAPPPSTAASPAAAPTAPMLAPESTSTPLSPSASAPPPAAGSKRKRDAMKFYAVRVGRKPGIYHTWADCLNQVRGFPKSIFKSFPTPTEAQRFLDGDDANNVCGVGGTATGKPPKFYAVRSGRHPGVYTTWGEVLDQITGWKAPKHRVFKTRTEAELYLQEGQNSGFSYPDSVVDGTMDSIEHTDQMGPAQKKAKTASKGKRTIKDEYMDGVDGFGEYDPGDAPLGPEVEDGFDNSLTIDPRTNDLRYRTGSERTKTKYMAARPVPEAPIRIYTDGSSLSNGRESAIGGVGVYFGPQDGRNVSESLAGLRQTNQRAELTAIIRALDIAPKDRKLVILSDSNYAIKCTNEWYQKWRVENKWVTAAGKPVENRDLIQKIIDNLEQRYRINKHRDEPYGEEDDKVDPDDPANPGPWERGVAGVKFVWVKGHAKDEGNTAADYLATAGAREARFLANEFGSLVEASGMDF</sequence>
<evidence type="ECO:0000256" key="2">
    <source>
        <dbReference type="ARBA" id="ARBA00001946"/>
    </source>
</evidence>
<comment type="caution">
    <text evidence="12">The sequence shown here is derived from an EMBL/GenBank/DDBJ whole genome shotgun (WGS) entry which is preliminary data.</text>
</comment>
<dbReference type="GO" id="GO:0004523">
    <property type="term" value="F:RNA-DNA hybrid ribonuclease activity"/>
    <property type="evidence" value="ECO:0007669"/>
    <property type="project" value="UniProtKB-EC"/>
</dbReference>
<dbReference type="CDD" id="cd09280">
    <property type="entry name" value="RNase_HI_eukaryote_like"/>
    <property type="match status" value="1"/>
</dbReference>
<keyword evidence="13" id="KW-1185">Reference proteome</keyword>
<evidence type="ECO:0000256" key="5">
    <source>
        <dbReference type="ARBA" id="ARBA00022722"/>
    </source>
</evidence>
<proteinExistence type="inferred from homology"/>
<dbReference type="Proteomes" id="UP000308549">
    <property type="component" value="Unassembled WGS sequence"/>
</dbReference>
<dbReference type="InterPro" id="IPR002156">
    <property type="entry name" value="RNaseH_domain"/>
</dbReference>
<dbReference type="PROSITE" id="PS50879">
    <property type="entry name" value="RNASE_H_1"/>
    <property type="match status" value="1"/>
</dbReference>
<feature type="region of interest" description="Disordered" evidence="10">
    <location>
        <begin position="194"/>
        <end position="214"/>
    </location>
</feature>
<dbReference type="PANTHER" id="PTHR10642:SF26">
    <property type="entry name" value="RIBONUCLEASE H1"/>
    <property type="match status" value="1"/>
</dbReference>
<dbReference type="EMBL" id="NAJL01000034">
    <property type="protein sequence ID" value="TKA25574.1"/>
    <property type="molecule type" value="Genomic_DNA"/>
</dbReference>
<evidence type="ECO:0000313" key="12">
    <source>
        <dbReference type="EMBL" id="TKA25574.1"/>
    </source>
</evidence>
<evidence type="ECO:0000256" key="4">
    <source>
        <dbReference type="ARBA" id="ARBA00012180"/>
    </source>
</evidence>
<evidence type="ECO:0000256" key="9">
    <source>
        <dbReference type="ARBA" id="ARBA00022842"/>
    </source>
</evidence>
<evidence type="ECO:0000256" key="3">
    <source>
        <dbReference type="ARBA" id="ARBA00005300"/>
    </source>
</evidence>
<accession>A0A4U0TTR0</accession>
<keyword evidence="7" id="KW-0255">Endonuclease</keyword>
<dbReference type="Gene3D" id="3.30.420.10">
    <property type="entry name" value="Ribonuclease H-like superfamily/Ribonuclease H"/>
    <property type="match status" value="1"/>
</dbReference>
<dbReference type="GO" id="GO:0046872">
    <property type="term" value="F:metal ion binding"/>
    <property type="evidence" value="ECO:0007669"/>
    <property type="project" value="UniProtKB-KW"/>
</dbReference>
<evidence type="ECO:0000256" key="8">
    <source>
        <dbReference type="ARBA" id="ARBA00022801"/>
    </source>
</evidence>
<feature type="compositionally biased region" description="Polar residues" evidence="10">
    <location>
        <begin position="1"/>
        <end position="11"/>
    </location>
</feature>
<evidence type="ECO:0000259" key="11">
    <source>
        <dbReference type="PROSITE" id="PS50879"/>
    </source>
</evidence>
<dbReference type="SUPFAM" id="SSF55658">
    <property type="entry name" value="L9 N-domain-like"/>
    <property type="match status" value="2"/>
</dbReference>
<gene>
    <name evidence="12" type="ORF">B0A50_05435</name>
</gene>
<dbReference type="EC" id="3.1.26.4" evidence="4"/>
<dbReference type="GO" id="GO:0043137">
    <property type="term" value="P:DNA replication, removal of RNA primer"/>
    <property type="evidence" value="ECO:0007669"/>
    <property type="project" value="TreeGrafter"/>
</dbReference>
<evidence type="ECO:0000313" key="13">
    <source>
        <dbReference type="Proteomes" id="UP000308549"/>
    </source>
</evidence>
<reference evidence="12 13" key="1">
    <citation type="submission" date="2017-03" db="EMBL/GenBank/DDBJ databases">
        <title>Genomes of endolithic fungi from Antarctica.</title>
        <authorList>
            <person name="Coleine C."/>
            <person name="Masonjones S."/>
            <person name="Stajich J.E."/>
        </authorList>
    </citation>
    <scope>NUCLEOTIDE SEQUENCE [LARGE SCALE GENOMIC DNA]</scope>
    <source>
        <strain evidence="12 13">CCFEE 6315</strain>
    </source>
</reference>
<feature type="compositionally biased region" description="Low complexity" evidence="10">
    <location>
        <begin position="19"/>
        <end position="45"/>
    </location>
</feature>
<evidence type="ECO:0000256" key="1">
    <source>
        <dbReference type="ARBA" id="ARBA00000077"/>
    </source>
</evidence>